<dbReference type="AlphaFoldDB" id="A0A9P8IQG1"/>
<organism evidence="3 4">
    <name type="scientific">Fusarium musae</name>
    <dbReference type="NCBI Taxonomy" id="1042133"/>
    <lineage>
        <taxon>Eukaryota</taxon>
        <taxon>Fungi</taxon>
        <taxon>Dikarya</taxon>
        <taxon>Ascomycota</taxon>
        <taxon>Pezizomycotina</taxon>
        <taxon>Sordariomycetes</taxon>
        <taxon>Hypocreomycetidae</taxon>
        <taxon>Hypocreales</taxon>
        <taxon>Nectriaceae</taxon>
        <taxon>Fusarium</taxon>
    </lineage>
</organism>
<evidence type="ECO:0000313" key="3">
    <source>
        <dbReference type="EMBL" id="KAG9503586.1"/>
    </source>
</evidence>
<gene>
    <name evidence="3" type="ORF">J7337_003537</name>
</gene>
<keyword evidence="2" id="KW-0472">Membrane</keyword>
<dbReference type="Proteomes" id="UP000827133">
    <property type="component" value="Unassembled WGS sequence"/>
</dbReference>
<name>A0A9P8IQG1_9HYPO</name>
<comment type="caution">
    <text evidence="3">The sequence shown here is derived from an EMBL/GenBank/DDBJ whole genome shotgun (WGS) entry which is preliminary data.</text>
</comment>
<feature type="compositionally biased region" description="Basic and acidic residues" evidence="1">
    <location>
        <begin position="147"/>
        <end position="157"/>
    </location>
</feature>
<dbReference type="GeneID" id="68311394"/>
<evidence type="ECO:0000313" key="4">
    <source>
        <dbReference type="Proteomes" id="UP000827133"/>
    </source>
</evidence>
<keyword evidence="4" id="KW-1185">Reference proteome</keyword>
<keyword evidence="2" id="KW-0812">Transmembrane</keyword>
<keyword evidence="2" id="KW-1133">Transmembrane helix</keyword>
<feature type="region of interest" description="Disordered" evidence="1">
    <location>
        <begin position="147"/>
        <end position="170"/>
    </location>
</feature>
<evidence type="ECO:0000256" key="1">
    <source>
        <dbReference type="SAM" id="MobiDB-lite"/>
    </source>
</evidence>
<accession>A0A9P8IQG1</accession>
<proteinExistence type="predicted"/>
<protein>
    <submittedName>
        <fullName evidence="3">Uncharacterized protein</fullName>
    </submittedName>
</protein>
<sequence length="170" mass="19323">MDAETVDDARDLITIVSFLLCGPLYGILTAPRRKAETHTYKRTFDRYAEEIVKLLEAIENAHKALNIIRPGHFWQTLEILESILVSGRWKPVTITPIVPIELLMRVVAARKKWDSLSDRRKGITNAVHGGGKDAKLVKEWSEALESRRKRSEEKNQKMEPLASLIENPPG</sequence>
<evidence type="ECO:0000256" key="2">
    <source>
        <dbReference type="SAM" id="Phobius"/>
    </source>
</evidence>
<feature type="transmembrane region" description="Helical" evidence="2">
    <location>
        <begin position="12"/>
        <end position="31"/>
    </location>
</feature>
<reference evidence="3" key="1">
    <citation type="journal article" date="2021" name="Mol. Plant Microbe Interact.">
        <title>Telomere to telomere genome assembly of Fusarium musae F31, causal agent of crown rot disease of banana.</title>
        <authorList>
            <person name="Degradi L."/>
            <person name="Tava V."/>
            <person name="Kunova A."/>
            <person name="Cortesi P."/>
            <person name="Saracchi M."/>
            <person name="Pasquali M."/>
        </authorList>
    </citation>
    <scope>NUCLEOTIDE SEQUENCE</scope>
    <source>
        <strain evidence="3">F31</strain>
    </source>
</reference>
<dbReference type="RefSeq" id="XP_044682586.1">
    <property type="nucleotide sequence ID" value="XM_044821253.1"/>
</dbReference>
<dbReference type="EMBL" id="JAHBCI010000003">
    <property type="protein sequence ID" value="KAG9503586.1"/>
    <property type="molecule type" value="Genomic_DNA"/>
</dbReference>
<dbReference type="KEGG" id="fmu:J7337_003537"/>